<dbReference type="Proteomes" id="UP001370348">
    <property type="component" value="Chromosome"/>
</dbReference>
<evidence type="ECO:0000256" key="1">
    <source>
        <dbReference type="SAM" id="MobiDB-lite"/>
    </source>
</evidence>
<sequence length="1045" mass="113493">MNQLPAGLDALIPGFPKLPTGGAGDKKAPFELAAGPFVSHELRVVSFHGCERINDIFQYDVTFATDVPEELLYPAIDGEPASLTIKAPGHEPRIIQGIASAFEPLGHLRAQHGPKLLAYNLTIVPKLWLLRNQMRNRAFQDRTPRQIVEEILAASNIGPKDCRWRVRPSDYRPLPFVLQRDESDYDFFRRILAEQGIYFYFEHASGLADQLLPGAGGIANALGSVADLVGGPVADAVDEAGAAAKMRTILNFGDEPGHTPAVAAMAVVNQAIGAGLRKVASQFGGDEAAKLVDEEPCDTLTVDDGKSGNVDQERVYKFGLRKEIRPKSVRLIEWDVGGSRSWEAAAEMKPVVPSARAKVGLSMGPDGPSLKASASLGLEIDSPTLKAKQLCEDYYQLDTNLRAYANPSKRAERELERRRRDYLVGRGESDCRRLGAAYRFRLGGHPVAALDIEYTVTELVSDGVHPDFTSDQAPLYRNTFECIPSTVAPRPPRPDKRPKLGLEIATVVDAGGQNVSPILRTDECAYVHVRFKWDIYDEPRVRDGIALRNDAEPDSHTVIQVPVMQPWAGDGFGCQFIPREGMDVLIGFLGGQGERPVVLGCLYSQRNSLPVQDAIKHQRVGIVTQTRPTNGNWSEVTIDDHQGQEVVKVRAAKDLEEEVLHDHRSRVDNDRVAEILGSDSLAVTKDWSVAVAGSVTETAEGDRSTSTGGTLSETVGGNRVTTTTGRATNIVLGRREEHTAGEWQQFAGSHAAIIEGDSSLSVKGAYRQTVGDPNDEASTDMIANGSYSVVASRRITLRAGEAIVAEVGSTRIELREDALVAIAKALGVTGESVKITANKATVTAKDTYEVRAKKVRAMGAGGLLELDANASLDGPKLKLTSGGAGNGAHAGPSQPPGTVPFTARFFDEFGEPIANARFHLYYDGARFEGTTGGDGTLQQPLRPVAGARVYVRIWPKDYPTGAPREYDLEWWQPVPPPHSDLGVLLRLRNLGHFRGQIPEDDPEALAGLKQEALADFMRTRMSSSDPNLQEQEAKALAYLQELHGH</sequence>
<dbReference type="SUPFAM" id="SSF69349">
    <property type="entry name" value="Phage fibre proteins"/>
    <property type="match status" value="1"/>
</dbReference>
<dbReference type="Pfam" id="PF05954">
    <property type="entry name" value="Phage_GPD"/>
    <property type="match status" value="2"/>
</dbReference>
<dbReference type="InterPro" id="IPR054030">
    <property type="entry name" value="Gp5_Vgr_C"/>
</dbReference>
<dbReference type="InterPro" id="IPR006531">
    <property type="entry name" value="Gp5/Vgr_OB"/>
</dbReference>
<dbReference type="Pfam" id="PF04717">
    <property type="entry name" value="Phage_base_V"/>
    <property type="match status" value="1"/>
</dbReference>
<feature type="domain" description="Gp5/Type VI secretion system Vgr C-terminal trimerisation" evidence="3">
    <location>
        <begin position="621"/>
        <end position="725"/>
    </location>
</feature>
<dbReference type="Gene3D" id="2.40.50.230">
    <property type="entry name" value="Gp5 N-terminal domain"/>
    <property type="match status" value="1"/>
</dbReference>
<feature type="region of interest" description="Disordered" evidence="1">
    <location>
        <begin position="697"/>
        <end position="720"/>
    </location>
</feature>
<evidence type="ECO:0000259" key="2">
    <source>
        <dbReference type="Pfam" id="PF04717"/>
    </source>
</evidence>
<gene>
    <name evidence="4" type="ORF">LZC94_25290</name>
</gene>
<feature type="region of interest" description="Disordered" evidence="1">
    <location>
        <begin position="877"/>
        <end position="897"/>
    </location>
</feature>
<organism evidence="4 5">
    <name type="scientific">Pendulispora albinea</name>
    <dbReference type="NCBI Taxonomy" id="2741071"/>
    <lineage>
        <taxon>Bacteria</taxon>
        <taxon>Pseudomonadati</taxon>
        <taxon>Myxococcota</taxon>
        <taxon>Myxococcia</taxon>
        <taxon>Myxococcales</taxon>
        <taxon>Sorangiineae</taxon>
        <taxon>Pendulisporaceae</taxon>
        <taxon>Pendulispora</taxon>
    </lineage>
</organism>
<dbReference type="InterPro" id="IPR037026">
    <property type="entry name" value="Vgr_OB-fold_dom_sf"/>
</dbReference>
<evidence type="ECO:0000313" key="5">
    <source>
        <dbReference type="Proteomes" id="UP001370348"/>
    </source>
</evidence>
<name>A0ABZ2LJQ2_9BACT</name>
<evidence type="ECO:0000313" key="4">
    <source>
        <dbReference type="EMBL" id="WXB11178.1"/>
    </source>
</evidence>
<dbReference type="RefSeq" id="WP_394820793.1">
    <property type="nucleotide sequence ID" value="NZ_CP089984.1"/>
</dbReference>
<dbReference type="Pfam" id="PF22178">
    <property type="entry name" value="Gp5_trimer_C"/>
    <property type="match status" value="1"/>
</dbReference>
<dbReference type="EMBL" id="CP089984">
    <property type="protein sequence ID" value="WXB11178.1"/>
    <property type="molecule type" value="Genomic_DNA"/>
</dbReference>
<keyword evidence="5" id="KW-1185">Reference proteome</keyword>
<dbReference type="SUPFAM" id="SSF69279">
    <property type="entry name" value="Phage tail proteins"/>
    <property type="match status" value="2"/>
</dbReference>
<evidence type="ECO:0000259" key="3">
    <source>
        <dbReference type="Pfam" id="PF22178"/>
    </source>
</evidence>
<dbReference type="SUPFAM" id="SSF69255">
    <property type="entry name" value="gp5 N-terminal domain-like"/>
    <property type="match status" value="1"/>
</dbReference>
<reference evidence="4 5" key="1">
    <citation type="submission" date="2021-12" db="EMBL/GenBank/DDBJ databases">
        <title>Discovery of the Pendulisporaceae a myxobacterial family with distinct sporulation behavior and unique specialized metabolism.</title>
        <authorList>
            <person name="Garcia R."/>
            <person name="Popoff A."/>
            <person name="Bader C.D."/>
            <person name="Loehr J."/>
            <person name="Walesch S."/>
            <person name="Walt C."/>
            <person name="Boldt J."/>
            <person name="Bunk B."/>
            <person name="Haeckl F.J.F.P.J."/>
            <person name="Gunesch A.P."/>
            <person name="Birkelbach J."/>
            <person name="Nuebel U."/>
            <person name="Pietschmann T."/>
            <person name="Bach T."/>
            <person name="Mueller R."/>
        </authorList>
    </citation>
    <scope>NUCLEOTIDE SEQUENCE [LARGE SCALE GENOMIC DNA]</scope>
    <source>
        <strain evidence="4 5">MSr11954</strain>
    </source>
</reference>
<dbReference type="Gene3D" id="2.30.110.50">
    <property type="match status" value="2"/>
</dbReference>
<protein>
    <submittedName>
        <fullName evidence="4">Phage baseplate assembly protein V</fullName>
    </submittedName>
</protein>
<accession>A0ABZ2LJQ2</accession>
<feature type="domain" description="Gp5/Type VI secretion system Vgr protein OB-fold" evidence="2">
    <location>
        <begin position="539"/>
        <end position="603"/>
    </location>
</feature>
<proteinExistence type="predicted"/>
<dbReference type="Gene3D" id="3.55.50.10">
    <property type="entry name" value="Baseplate protein-like domains"/>
    <property type="match status" value="1"/>
</dbReference>
<feature type="compositionally biased region" description="Polar residues" evidence="1">
    <location>
        <begin position="704"/>
        <end position="713"/>
    </location>
</feature>